<evidence type="ECO:0000313" key="1">
    <source>
        <dbReference type="EMBL" id="NEU73791.1"/>
    </source>
</evidence>
<accession>A0A846HBF8</accession>
<reference evidence="1 2" key="1">
    <citation type="journal article" date="2015" name="Genome Announc.">
        <title>Draft Genome Sequence of Cyanobacterium Hassallia byssoidea Strain VB512170, Isolated from Monuments in India.</title>
        <authorList>
            <person name="Singh D."/>
            <person name="Chandrababunaidu M.M."/>
            <person name="Panda A."/>
            <person name="Sen D."/>
            <person name="Bhattacharyya S."/>
            <person name="Adhikary S.P."/>
            <person name="Tripathy S."/>
        </authorList>
    </citation>
    <scope>NUCLEOTIDE SEQUENCE [LARGE SCALE GENOMIC DNA]</scope>
    <source>
        <strain evidence="1 2">VB512170</strain>
    </source>
</reference>
<dbReference type="Proteomes" id="UP000031549">
    <property type="component" value="Unassembled WGS sequence"/>
</dbReference>
<dbReference type="RefSeq" id="WP_039754883.1">
    <property type="nucleotide sequence ID" value="NZ_JTCM02000028.1"/>
</dbReference>
<dbReference type="EMBL" id="JTCM02000028">
    <property type="protein sequence ID" value="NEU73791.1"/>
    <property type="molecule type" value="Genomic_DNA"/>
</dbReference>
<sequence>MKKNNSVSPWKKREKNEQPFHRYTLQLADLALKPSGNGDIRYNNDTFFPLGLSKVARFSRPLCVPNVQVLAEQLKRCIEQAQADNLATEKCGLL</sequence>
<keyword evidence="2" id="KW-1185">Reference proteome</keyword>
<gene>
    <name evidence="1" type="ORF">PI95_014780</name>
</gene>
<protein>
    <submittedName>
        <fullName evidence="1">Uncharacterized protein</fullName>
    </submittedName>
</protein>
<proteinExistence type="predicted"/>
<dbReference type="AlphaFoldDB" id="A0A846HBF8"/>
<name>A0A846HBF8_9CYAN</name>
<comment type="caution">
    <text evidence="1">The sequence shown here is derived from an EMBL/GenBank/DDBJ whole genome shotgun (WGS) entry which is preliminary data.</text>
</comment>
<organism evidence="1 2">
    <name type="scientific">Hassallia byssoidea VB512170</name>
    <dbReference type="NCBI Taxonomy" id="1304833"/>
    <lineage>
        <taxon>Bacteria</taxon>
        <taxon>Bacillati</taxon>
        <taxon>Cyanobacteriota</taxon>
        <taxon>Cyanophyceae</taxon>
        <taxon>Nostocales</taxon>
        <taxon>Tolypothrichaceae</taxon>
        <taxon>Hassallia</taxon>
    </lineage>
</organism>
<evidence type="ECO:0000313" key="2">
    <source>
        <dbReference type="Proteomes" id="UP000031549"/>
    </source>
</evidence>